<dbReference type="InterPro" id="IPR043128">
    <property type="entry name" value="Rev_trsase/Diguanyl_cyclase"/>
</dbReference>
<evidence type="ECO:0000259" key="1">
    <source>
        <dbReference type="Pfam" id="PF00078"/>
    </source>
</evidence>
<dbReference type="InterPro" id="IPR005312">
    <property type="entry name" value="DUF1759"/>
</dbReference>
<dbReference type="PANTHER" id="PTHR47331">
    <property type="entry name" value="PHD-TYPE DOMAIN-CONTAINING PROTEIN"/>
    <property type="match status" value="1"/>
</dbReference>
<dbReference type="PANTHER" id="PTHR47331:SF5">
    <property type="entry name" value="RIBONUCLEASE H"/>
    <property type="match status" value="1"/>
</dbReference>
<name>A0A1B6MIG8_9HEMI</name>
<dbReference type="Pfam" id="PF03564">
    <property type="entry name" value="DUF1759"/>
    <property type="match status" value="1"/>
</dbReference>
<dbReference type="Gene3D" id="3.10.10.10">
    <property type="entry name" value="HIV Type 1 Reverse Transcriptase, subunit A, domain 1"/>
    <property type="match status" value="1"/>
</dbReference>
<evidence type="ECO:0000313" key="2">
    <source>
        <dbReference type="EMBL" id="JAT35748.1"/>
    </source>
</evidence>
<accession>A0A1B6MIG8</accession>
<dbReference type="InterPro" id="IPR008042">
    <property type="entry name" value="Retrotrans_Pao"/>
</dbReference>
<protein>
    <recommendedName>
        <fullName evidence="1">Reverse transcriptase domain-containing protein</fullName>
    </recommendedName>
</protein>
<dbReference type="InterPro" id="IPR000477">
    <property type="entry name" value="RT_dom"/>
</dbReference>
<proteinExistence type="predicted"/>
<dbReference type="Gene3D" id="3.30.70.270">
    <property type="match status" value="1"/>
</dbReference>
<dbReference type="SUPFAM" id="SSF56672">
    <property type="entry name" value="DNA/RNA polymerases"/>
    <property type="match status" value="1"/>
</dbReference>
<dbReference type="Pfam" id="PF05380">
    <property type="entry name" value="Peptidase_A17"/>
    <property type="match status" value="1"/>
</dbReference>
<gene>
    <name evidence="2" type="ORF">g.42446</name>
</gene>
<reference evidence="2" key="1">
    <citation type="submission" date="2015-11" db="EMBL/GenBank/DDBJ databases">
        <title>De novo transcriptome assembly of four potential Pierce s Disease insect vectors from Arizona vineyards.</title>
        <authorList>
            <person name="Tassone E.E."/>
        </authorList>
    </citation>
    <scope>NUCLEOTIDE SEQUENCE</scope>
</reference>
<feature type="domain" description="Reverse transcriptase" evidence="1">
    <location>
        <begin position="814"/>
        <end position="939"/>
    </location>
</feature>
<sequence length="1161" mass="130667">MRFTTFIKSSELVETRLKGIHKQVKALHDASVINELSNQQTSKLRALLDTAFKKHNEFEKSLNKLFNAADDIDADQIGKLQDSISDLFIEIQSICNTLIPSPAQLNDSTDVANQPIQHATSLVKLPRINIPTFSGGIEQWIAFQNIFEQSVHKNESISNIEKFTYLLSCLSNEPLNLIKSLPVNTANYVIAWQALIKRYHNPRLLVTLHINNIFDLPVLQKPTLKQLRDFLSTYNENYEALKALGHNITNESVLLTTCMLRKFDANLRSEFEHKREDSQQIPNIQELISFLDKECAHREAANLGSLPNVYWASNSNIGLSSPQKSPYYSKTSGNAKSSKVVMFSSKLPTNCIFCNGNTHSVYRCEKFLALTPQNKLSFVKSKSLCVNCLNQHSFNSCSSKHTCHVCKKRHHTLLHFHKTDYTPQKGMKSTNSCDPQKYTEDNISQNGSPLSTSNSSAETSSTLVSVSETKGGYVLLATALVKMSSENSQPLVVRAILDSASQNTIISQYCAQLLQLPCSRINVPEIMGISSAKVSSRGISHVNLNTLSGQVLAKSHPVLILDKISSNQPAVKLSTSVKAKLKGYTLADPTFDLPGPIDLLIGADLFPQTLLGPSVCLGNNMPYALNTIFGYVVIGNMPIAQTLPHPVETFTFLSTTQIDLHSTLQQFWSIEEPPSSPLLSPQDENCEKHFLETHSRAASGRYVCRIPFKDSPTKLGESSNIAKRTFQTLERKFQTQPEFKNKYTEFMEDYKSSGHMKLTGSDLTPSQPHCFLPHHGVFKNGKIRVVFNASAPTSTGVTLNSIQHQGPKLHCEISDIIFRFRQHKIVFLCDIRQMFRQISIHEEDQIYQLIYWRENESLPLQTYQLTTVTYGQSSSPYLANRVIQQLIHDEGENHPLAAKALKNQIYVDDAVLGCDSVEEAMELQKDVIDLLHKGGFELRKWASNHYKLLEHLPQEFCDTPHIFRSSGQPYHSVLGLKWMPDTDEFSYVISKPSENLTKRTVLSAIAQIYDPIGMLAPLVFWAKTLMQHIWTLGLDWDTQLPQHIAEKWSQFVLELPQIETLRIPRYLNLAYCVNIQLHGFSDASETGYAACVYLRVEDSCRNIYVNLLISKSKVAPLKRVTIPRLELCGAHLLSKLLNYCHAQLSNTHAMSMFAWCDSSIA</sequence>
<dbReference type="EMBL" id="GEBQ01004229">
    <property type="protein sequence ID" value="JAT35748.1"/>
    <property type="molecule type" value="Transcribed_RNA"/>
</dbReference>
<dbReference type="GO" id="GO:0071897">
    <property type="term" value="P:DNA biosynthetic process"/>
    <property type="evidence" value="ECO:0007669"/>
    <property type="project" value="UniProtKB-ARBA"/>
</dbReference>
<dbReference type="Pfam" id="PF00078">
    <property type="entry name" value="RVT_1"/>
    <property type="match status" value="1"/>
</dbReference>
<dbReference type="AlphaFoldDB" id="A0A1B6MIG8"/>
<feature type="non-terminal residue" evidence="2">
    <location>
        <position position="1161"/>
    </location>
</feature>
<dbReference type="InterPro" id="IPR043502">
    <property type="entry name" value="DNA/RNA_pol_sf"/>
</dbReference>
<organism evidence="2">
    <name type="scientific">Graphocephala atropunctata</name>
    <dbReference type="NCBI Taxonomy" id="36148"/>
    <lineage>
        <taxon>Eukaryota</taxon>
        <taxon>Metazoa</taxon>
        <taxon>Ecdysozoa</taxon>
        <taxon>Arthropoda</taxon>
        <taxon>Hexapoda</taxon>
        <taxon>Insecta</taxon>
        <taxon>Pterygota</taxon>
        <taxon>Neoptera</taxon>
        <taxon>Paraneoptera</taxon>
        <taxon>Hemiptera</taxon>
        <taxon>Auchenorrhyncha</taxon>
        <taxon>Membracoidea</taxon>
        <taxon>Cicadellidae</taxon>
        <taxon>Cicadellinae</taxon>
        <taxon>Cicadellini</taxon>
        <taxon>Graphocephala</taxon>
    </lineage>
</organism>